<dbReference type="InterPro" id="IPR006176">
    <property type="entry name" value="3-OHacyl-CoA_DH_NAD-bd"/>
</dbReference>
<evidence type="ECO:0000313" key="3">
    <source>
        <dbReference type="EMBL" id="MBS3182446.1"/>
    </source>
</evidence>
<dbReference type="Proteomes" id="UP000811492">
    <property type="component" value="Unassembled WGS sequence"/>
</dbReference>
<dbReference type="EMBL" id="JAFEVO010000001">
    <property type="protein sequence ID" value="MBS3182446.1"/>
    <property type="molecule type" value="Genomic_DNA"/>
</dbReference>
<feature type="domain" description="3-hydroxyacyl-CoA dehydrogenase NAD binding" evidence="2">
    <location>
        <begin position="30"/>
        <end position="143"/>
    </location>
</feature>
<dbReference type="Gene3D" id="3.40.50.720">
    <property type="entry name" value="NAD(P)-binding Rossmann-like Domain"/>
    <property type="match status" value="1"/>
</dbReference>
<organism evidence="3 4">
    <name type="scientific">Leucobacter manosquensis</name>
    <dbReference type="NCBI Taxonomy" id="2810611"/>
    <lineage>
        <taxon>Bacteria</taxon>
        <taxon>Bacillati</taxon>
        <taxon>Actinomycetota</taxon>
        <taxon>Actinomycetes</taxon>
        <taxon>Micrococcales</taxon>
        <taxon>Microbacteriaceae</taxon>
        <taxon>Leucobacter</taxon>
    </lineage>
</organism>
<protein>
    <recommendedName>
        <fullName evidence="2">3-hydroxyacyl-CoA dehydrogenase NAD binding domain-containing protein</fullName>
    </recommendedName>
</protein>
<evidence type="ECO:0000259" key="2">
    <source>
        <dbReference type="Pfam" id="PF02737"/>
    </source>
</evidence>
<sequence length="148" mass="15606">MSTTREFTVVETNAGRASKLIGGIAADVRARTGGDAVKRLRVVGSIEVAPESDLIVEAVPEIPELKTRVLAAAERLSASGILASNTSSLSAVSLADALEQPERFLGMHFFQPVPDTVLTELILHGGVSDETVAAAQRWTEELGAPLSR</sequence>
<accession>A0ABS5M708</accession>
<dbReference type="PANTHER" id="PTHR48075:SF5">
    <property type="entry name" value="3-HYDROXYBUTYRYL-COA DEHYDROGENASE"/>
    <property type="match status" value="1"/>
</dbReference>
<gene>
    <name evidence="3" type="ORF">JSQ98_09610</name>
</gene>
<dbReference type="PANTHER" id="PTHR48075">
    <property type="entry name" value="3-HYDROXYACYL-COA DEHYDROGENASE FAMILY PROTEIN"/>
    <property type="match status" value="1"/>
</dbReference>
<dbReference type="SUPFAM" id="SSF51735">
    <property type="entry name" value="NAD(P)-binding Rossmann-fold domains"/>
    <property type="match status" value="1"/>
</dbReference>
<dbReference type="InterPro" id="IPR036291">
    <property type="entry name" value="NAD(P)-bd_dom_sf"/>
</dbReference>
<dbReference type="RefSeq" id="WP_211649468.1">
    <property type="nucleotide sequence ID" value="NZ_JAFEVO010000001.1"/>
</dbReference>
<evidence type="ECO:0000313" key="4">
    <source>
        <dbReference type="Proteomes" id="UP000811492"/>
    </source>
</evidence>
<name>A0ABS5M708_9MICO</name>
<proteinExistence type="inferred from homology"/>
<reference evidence="3 4" key="1">
    <citation type="submission" date="2021-02" db="EMBL/GenBank/DDBJ databases">
        <title>Draft genome and description of Leucobacter sp nov strain Marseille-Q4368.</title>
        <authorList>
            <person name="Boxberger M."/>
            <person name="La Scola B."/>
        </authorList>
    </citation>
    <scope>NUCLEOTIDE SEQUENCE [LARGE SCALE GENOMIC DNA]</scope>
    <source>
        <strain evidence="3 4">Marseille-Q4368</strain>
    </source>
</reference>
<dbReference type="Pfam" id="PF02737">
    <property type="entry name" value="3HCDH_N"/>
    <property type="match status" value="1"/>
</dbReference>
<comment type="caution">
    <text evidence="3">The sequence shown here is derived from an EMBL/GenBank/DDBJ whole genome shotgun (WGS) entry which is preliminary data.</text>
</comment>
<evidence type="ECO:0000256" key="1">
    <source>
        <dbReference type="ARBA" id="ARBA00009463"/>
    </source>
</evidence>
<keyword evidence="4" id="KW-1185">Reference proteome</keyword>
<comment type="similarity">
    <text evidence="1">Belongs to the 3-hydroxyacyl-CoA dehydrogenase family.</text>
</comment>